<evidence type="ECO:0000256" key="8">
    <source>
        <dbReference type="ARBA" id="ARBA00023306"/>
    </source>
</evidence>
<evidence type="ECO:0000256" key="7">
    <source>
        <dbReference type="ARBA" id="ARBA00023242"/>
    </source>
</evidence>
<evidence type="ECO:0000256" key="11">
    <source>
        <dbReference type="SAM" id="MobiDB-lite"/>
    </source>
</evidence>
<dbReference type="InterPro" id="IPR018867">
    <property type="entry name" value="Cell_div_borealin"/>
</dbReference>
<dbReference type="PANTHER" id="PTHR16040:SF10">
    <property type="entry name" value="BOREALIN-2"/>
    <property type="match status" value="1"/>
</dbReference>
<keyword evidence="8" id="KW-0131">Cell cycle</keyword>
<dbReference type="OMA" id="DFDHQAK"/>
<name>A0A3Q2XPU7_HIPCM</name>
<dbReference type="PANTHER" id="PTHR16040">
    <property type="entry name" value="AUSTRALIN, ISOFORM A-RELATED"/>
    <property type="match status" value="1"/>
</dbReference>
<keyword evidence="10" id="KW-0175">Coiled coil</keyword>
<dbReference type="GO" id="GO:0051233">
    <property type="term" value="C:spindle midzone"/>
    <property type="evidence" value="ECO:0007669"/>
    <property type="project" value="TreeGrafter"/>
</dbReference>
<feature type="domain" description="Borealin N-terminal" evidence="12">
    <location>
        <begin position="27"/>
        <end position="79"/>
    </location>
</feature>
<dbReference type="AlphaFoldDB" id="A0A3Q2XPU7"/>
<evidence type="ECO:0000256" key="10">
    <source>
        <dbReference type="SAM" id="Coils"/>
    </source>
</evidence>
<feature type="coiled-coil region" evidence="10">
    <location>
        <begin position="31"/>
        <end position="62"/>
    </location>
</feature>
<feature type="compositionally biased region" description="Polar residues" evidence="11">
    <location>
        <begin position="144"/>
        <end position="160"/>
    </location>
</feature>
<evidence type="ECO:0000256" key="4">
    <source>
        <dbReference type="ARBA" id="ARBA00022454"/>
    </source>
</evidence>
<proteinExistence type="inferred from homology"/>
<dbReference type="Pfam" id="PF10444">
    <property type="entry name" value="Nbl1_Borealin_N"/>
    <property type="match status" value="1"/>
</dbReference>
<dbReference type="GO" id="GO:0000775">
    <property type="term" value="C:chromosome, centromeric region"/>
    <property type="evidence" value="ECO:0007669"/>
    <property type="project" value="UniProtKB-SubCell"/>
</dbReference>
<dbReference type="InterPro" id="IPR018851">
    <property type="entry name" value="Borealin_N"/>
</dbReference>
<sequence>MAPKRSRKPAQVQNQEELSRILRGRKITLFIQQVEKEAQERMNELESRLDNLLGNIDQVFKVELMKLPPSIRKMRVGDWTEEMSASEVSLAVQRESPEMKQLTHKRVPSRRGKSADPAPVQSLLIRKNSGKTSKGGKGARESKPTTGSSSTGNLRASTTAVAGRRLTKPSDLSAKQKLRSVVSTGDLECSVAGSTAHITVTTGRGQTMCFSEATKDQINFDLLDDVALCRVQELSKLIEYVSGRGRCHS</sequence>
<evidence type="ECO:0000256" key="6">
    <source>
        <dbReference type="ARBA" id="ARBA00022776"/>
    </source>
</evidence>
<keyword evidence="6" id="KW-0498">Mitosis</keyword>
<evidence type="ECO:0000313" key="13">
    <source>
        <dbReference type="Ensembl" id="ENSHCOP00000002071.1"/>
    </source>
</evidence>
<dbReference type="Proteomes" id="UP000264820">
    <property type="component" value="Unplaced"/>
</dbReference>
<keyword evidence="5" id="KW-0132">Cell division</keyword>
<dbReference type="GO" id="GO:0032133">
    <property type="term" value="C:chromosome passenger complex"/>
    <property type="evidence" value="ECO:0007669"/>
    <property type="project" value="TreeGrafter"/>
</dbReference>
<evidence type="ECO:0000256" key="5">
    <source>
        <dbReference type="ARBA" id="ARBA00022618"/>
    </source>
</evidence>
<evidence type="ECO:0000256" key="3">
    <source>
        <dbReference type="ARBA" id="ARBA00009914"/>
    </source>
</evidence>
<comment type="subcellular location">
    <subcellularLocation>
        <location evidence="2">Chromosome</location>
        <location evidence="2">Centromere</location>
    </subcellularLocation>
    <subcellularLocation>
        <location evidence="1">Nucleus</location>
    </subcellularLocation>
</comment>
<dbReference type="GO" id="GO:0005634">
    <property type="term" value="C:nucleus"/>
    <property type="evidence" value="ECO:0007669"/>
    <property type="project" value="UniProtKB-SubCell"/>
</dbReference>
<comment type="similarity">
    <text evidence="3">Belongs to the borealin family.</text>
</comment>
<evidence type="ECO:0000259" key="12">
    <source>
        <dbReference type="Pfam" id="PF10444"/>
    </source>
</evidence>
<feature type="region of interest" description="Disordered" evidence="11">
    <location>
        <begin position="88"/>
        <end position="172"/>
    </location>
</feature>
<accession>A0A3Q2XPU7</accession>
<organism evidence="13 14">
    <name type="scientific">Hippocampus comes</name>
    <name type="common">Tiger tail seahorse</name>
    <dbReference type="NCBI Taxonomy" id="109280"/>
    <lineage>
        <taxon>Eukaryota</taxon>
        <taxon>Metazoa</taxon>
        <taxon>Chordata</taxon>
        <taxon>Craniata</taxon>
        <taxon>Vertebrata</taxon>
        <taxon>Euteleostomi</taxon>
        <taxon>Actinopterygii</taxon>
        <taxon>Neopterygii</taxon>
        <taxon>Teleostei</taxon>
        <taxon>Neoteleostei</taxon>
        <taxon>Acanthomorphata</taxon>
        <taxon>Syngnathiaria</taxon>
        <taxon>Syngnathiformes</taxon>
        <taxon>Syngnathoidei</taxon>
        <taxon>Syngnathidae</taxon>
        <taxon>Hippocampus</taxon>
    </lineage>
</organism>
<dbReference type="GO" id="GO:0051301">
    <property type="term" value="P:cell division"/>
    <property type="evidence" value="ECO:0007669"/>
    <property type="project" value="UniProtKB-KW"/>
</dbReference>
<evidence type="ECO:0000313" key="14">
    <source>
        <dbReference type="Proteomes" id="UP000264820"/>
    </source>
</evidence>
<evidence type="ECO:0000256" key="1">
    <source>
        <dbReference type="ARBA" id="ARBA00004123"/>
    </source>
</evidence>
<evidence type="ECO:0000256" key="2">
    <source>
        <dbReference type="ARBA" id="ARBA00004584"/>
    </source>
</evidence>
<dbReference type="GeneTree" id="ENSGT00390000005970"/>
<keyword evidence="7" id="KW-0539">Nucleus</keyword>
<keyword evidence="14" id="KW-1185">Reference proteome</keyword>
<dbReference type="STRING" id="109280.ENSHCOP00000002071"/>
<reference evidence="13" key="1">
    <citation type="submission" date="2025-08" db="UniProtKB">
        <authorList>
            <consortium name="Ensembl"/>
        </authorList>
    </citation>
    <scope>IDENTIFICATION</scope>
</reference>
<protein>
    <submittedName>
        <fullName evidence="13">Borealin-2-like</fullName>
    </submittedName>
</protein>
<dbReference type="GO" id="GO:0000070">
    <property type="term" value="P:mitotic sister chromatid segregation"/>
    <property type="evidence" value="ECO:0007669"/>
    <property type="project" value="TreeGrafter"/>
</dbReference>
<feature type="compositionally biased region" description="Basic residues" evidence="11">
    <location>
        <begin position="102"/>
        <end position="112"/>
    </location>
</feature>
<dbReference type="Ensembl" id="ENSHCOT00000011031.1">
    <property type="protein sequence ID" value="ENSHCOP00000002071.1"/>
    <property type="gene ID" value="ENSHCOG00000003153.1"/>
</dbReference>
<evidence type="ECO:0000256" key="9">
    <source>
        <dbReference type="ARBA" id="ARBA00023328"/>
    </source>
</evidence>
<dbReference type="Gene3D" id="6.10.250.1900">
    <property type="match status" value="1"/>
</dbReference>
<keyword evidence="9" id="KW-0137">Centromere</keyword>
<keyword evidence="4" id="KW-0158">Chromosome</keyword>
<reference evidence="13" key="2">
    <citation type="submission" date="2025-09" db="UniProtKB">
        <authorList>
            <consortium name="Ensembl"/>
        </authorList>
    </citation>
    <scope>IDENTIFICATION</scope>
</reference>